<evidence type="ECO:0000256" key="4">
    <source>
        <dbReference type="ARBA" id="ARBA00023136"/>
    </source>
</evidence>
<dbReference type="GO" id="GO:0005886">
    <property type="term" value="C:plasma membrane"/>
    <property type="evidence" value="ECO:0007669"/>
    <property type="project" value="TreeGrafter"/>
</dbReference>
<protein>
    <recommendedName>
        <fullName evidence="7">Major facilitator superfamily (MFS) profile domain-containing protein</fullName>
    </recommendedName>
</protein>
<dbReference type="OrthoDB" id="9986881at2759"/>
<gene>
    <name evidence="8" type="ORF">RHOBADRAFT_48388</name>
</gene>
<dbReference type="EMBL" id="KQ474078">
    <property type="protein sequence ID" value="KPV75208.1"/>
    <property type="molecule type" value="Genomic_DNA"/>
</dbReference>
<feature type="transmembrane region" description="Helical" evidence="6">
    <location>
        <begin position="217"/>
        <end position="238"/>
    </location>
</feature>
<evidence type="ECO:0000256" key="2">
    <source>
        <dbReference type="ARBA" id="ARBA00022692"/>
    </source>
</evidence>
<dbReference type="InterPro" id="IPR011701">
    <property type="entry name" value="MFS"/>
</dbReference>
<name>A0A194S396_RHOGW</name>
<evidence type="ECO:0000256" key="3">
    <source>
        <dbReference type="ARBA" id="ARBA00022989"/>
    </source>
</evidence>
<dbReference type="OMA" id="PEYRMEV"/>
<accession>A0A194S396</accession>
<feature type="transmembrane region" description="Helical" evidence="6">
    <location>
        <begin position="358"/>
        <end position="377"/>
    </location>
</feature>
<dbReference type="PROSITE" id="PS50850">
    <property type="entry name" value="MFS"/>
    <property type="match status" value="1"/>
</dbReference>
<feature type="compositionally biased region" description="Low complexity" evidence="5">
    <location>
        <begin position="1"/>
        <end position="18"/>
    </location>
</feature>
<evidence type="ECO:0000256" key="1">
    <source>
        <dbReference type="ARBA" id="ARBA00004141"/>
    </source>
</evidence>
<reference evidence="8 9" key="1">
    <citation type="journal article" date="2015" name="Front. Microbiol.">
        <title>Genome sequence of the plant growth promoting endophytic yeast Rhodotorula graminis WP1.</title>
        <authorList>
            <person name="Firrincieli A."/>
            <person name="Otillar R."/>
            <person name="Salamov A."/>
            <person name="Schmutz J."/>
            <person name="Khan Z."/>
            <person name="Redman R.S."/>
            <person name="Fleck N.D."/>
            <person name="Lindquist E."/>
            <person name="Grigoriev I.V."/>
            <person name="Doty S.L."/>
        </authorList>
    </citation>
    <scope>NUCLEOTIDE SEQUENCE [LARGE SCALE GENOMIC DNA]</scope>
    <source>
        <strain evidence="8 9">WP1</strain>
    </source>
</reference>
<dbReference type="STRING" id="578459.A0A194S396"/>
<evidence type="ECO:0000256" key="6">
    <source>
        <dbReference type="SAM" id="Phobius"/>
    </source>
</evidence>
<dbReference type="CDD" id="cd17323">
    <property type="entry name" value="MFS_Tpo1_MDR_like"/>
    <property type="match status" value="1"/>
</dbReference>
<dbReference type="PANTHER" id="PTHR23502">
    <property type="entry name" value="MAJOR FACILITATOR SUPERFAMILY"/>
    <property type="match status" value="1"/>
</dbReference>
<evidence type="ECO:0000259" key="7">
    <source>
        <dbReference type="PROSITE" id="PS50850"/>
    </source>
</evidence>
<feature type="compositionally biased region" description="Basic and acidic residues" evidence="5">
    <location>
        <begin position="62"/>
        <end position="79"/>
    </location>
</feature>
<feature type="transmembrane region" description="Helical" evidence="6">
    <location>
        <begin position="120"/>
        <end position="141"/>
    </location>
</feature>
<dbReference type="FunFam" id="1.20.1250.20:FF:000011">
    <property type="entry name" value="MFS multidrug transporter, putative"/>
    <property type="match status" value="1"/>
</dbReference>
<feature type="domain" description="Major facilitator superfamily (MFS) profile" evidence="7">
    <location>
        <begin position="126"/>
        <end position="557"/>
    </location>
</feature>
<dbReference type="Pfam" id="PF07690">
    <property type="entry name" value="MFS_1"/>
    <property type="match status" value="1"/>
</dbReference>
<dbReference type="PANTHER" id="PTHR23502:SF173">
    <property type="entry name" value="MFS-MULTIDRUG-RESISTANCE TRANSPORTER-RELATED"/>
    <property type="match status" value="1"/>
</dbReference>
<dbReference type="Proteomes" id="UP000053890">
    <property type="component" value="Unassembled WGS sequence"/>
</dbReference>
<feature type="transmembrane region" description="Helical" evidence="6">
    <location>
        <begin position="250"/>
        <end position="269"/>
    </location>
</feature>
<dbReference type="GO" id="GO:0022857">
    <property type="term" value="F:transmembrane transporter activity"/>
    <property type="evidence" value="ECO:0007669"/>
    <property type="project" value="InterPro"/>
</dbReference>
<feature type="transmembrane region" description="Helical" evidence="6">
    <location>
        <begin position="467"/>
        <end position="486"/>
    </location>
</feature>
<keyword evidence="4 6" id="KW-0472">Membrane</keyword>
<dbReference type="InterPro" id="IPR020846">
    <property type="entry name" value="MFS_dom"/>
</dbReference>
<evidence type="ECO:0000256" key="5">
    <source>
        <dbReference type="SAM" id="MobiDB-lite"/>
    </source>
</evidence>
<dbReference type="Gene3D" id="1.20.1250.20">
    <property type="entry name" value="MFS general substrate transporter like domains"/>
    <property type="match status" value="1"/>
</dbReference>
<organism evidence="8 9">
    <name type="scientific">Rhodotorula graminis (strain WP1)</name>
    <dbReference type="NCBI Taxonomy" id="578459"/>
    <lineage>
        <taxon>Eukaryota</taxon>
        <taxon>Fungi</taxon>
        <taxon>Dikarya</taxon>
        <taxon>Basidiomycota</taxon>
        <taxon>Pucciniomycotina</taxon>
        <taxon>Microbotryomycetes</taxon>
        <taxon>Sporidiobolales</taxon>
        <taxon>Sporidiobolaceae</taxon>
        <taxon>Rhodotorula</taxon>
    </lineage>
</organism>
<keyword evidence="9" id="KW-1185">Reference proteome</keyword>
<sequence length="570" mass="61470">MAAVHTGAPALAAPAHAHAAPHHDHQPPAAASTWSSSSGAEHPAENEIARSSSHSSHSGETLTDRDAVDLEKAGHKGGKEGGNGDDGAESKGPAPPKQEDDPFLVTIKGRESLNPHTWSVAYRWAITGLAGLLVLNATFASSAPSNLIASIITHFDVSQEVGILLISIFVAGYCLGPLLWGPLSERYGRRLVFLLVWIPYICFQVGCALAPNIGSLIVFRFLGGCFAAAPLTVSGGVIADLWDADRRGDALAVFALMPFAGPALAPIISGAMEVRGVDWYWIFWTLTLFAGACGLLIVFFLPETYVPYILATEAKRLRNETGDDRWHAALEKKNNDGITGTLKRTVLKPFIMIVEEPMLAVITLYMSLVYGVVYLLFEAIPIVFEGRHGLNPLESGLVFLALLTGGSLGVLGYVTYFNRQYMKIHHAIKPHMVPPEERLKPLMYAAPALAISFFWFGWTGAYSHISIWSPILAVVLLGACVLYVFLTGFNYIIDCYLWGAASALSINTVVRSAFGAGFPLFTTQMYARLGIQGASSLLGGLAIVFIPIPFVLIKYGKKIRGMSKNAVVLD</sequence>
<keyword evidence="2 6" id="KW-0812">Transmembrane</keyword>
<comment type="subcellular location">
    <subcellularLocation>
        <location evidence="1">Membrane</location>
        <topology evidence="1">Multi-pass membrane protein</topology>
    </subcellularLocation>
</comment>
<evidence type="ECO:0000313" key="9">
    <source>
        <dbReference type="Proteomes" id="UP000053890"/>
    </source>
</evidence>
<feature type="transmembrane region" description="Helical" evidence="6">
    <location>
        <begin position="495"/>
        <end position="514"/>
    </location>
</feature>
<keyword evidence="3 6" id="KW-1133">Transmembrane helix</keyword>
<dbReference type="AlphaFoldDB" id="A0A194S396"/>
<feature type="compositionally biased region" description="Low complexity" evidence="5">
    <location>
        <begin position="27"/>
        <end position="40"/>
    </location>
</feature>
<dbReference type="GeneID" id="28975583"/>
<dbReference type="InterPro" id="IPR036259">
    <property type="entry name" value="MFS_trans_sf"/>
</dbReference>
<evidence type="ECO:0000313" key="8">
    <source>
        <dbReference type="EMBL" id="KPV75208.1"/>
    </source>
</evidence>
<dbReference type="RefSeq" id="XP_018271257.1">
    <property type="nucleotide sequence ID" value="XM_018415135.1"/>
</dbReference>
<feature type="transmembrane region" description="Helical" evidence="6">
    <location>
        <begin position="397"/>
        <end position="416"/>
    </location>
</feature>
<dbReference type="SUPFAM" id="SSF103473">
    <property type="entry name" value="MFS general substrate transporter"/>
    <property type="match status" value="1"/>
</dbReference>
<feature type="transmembrane region" description="Helical" evidence="6">
    <location>
        <begin position="534"/>
        <end position="553"/>
    </location>
</feature>
<feature type="transmembrane region" description="Helical" evidence="6">
    <location>
        <begin position="281"/>
        <end position="301"/>
    </location>
</feature>
<feature type="transmembrane region" description="Helical" evidence="6">
    <location>
        <begin position="192"/>
        <end position="211"/>
    </location>
</feature>
<feature type="region of interest" description="Disordered" evidence="5">
    <location>
        <begin position="1"/>
        <end position="102"/>
    </location>
</feature>
<feature type="transmembrane region" description="Helical" evidence="6">
    <location>
        <begin position="161"/>
        <end position="180"/>
    </location>
</feature>
<feature type="transmembrane region" description="Helical" evidence="6">
    <location>
        <begin position="442"/>
        <end position="461"/>
    </location>
</feature>
<proteinExistence type="predicted"/>